<proteinExistence type="predicted"/>
<name>A0A914SGN0_PAREQ</name>
<dbReference type="WBParaSite" id="PEQ_0001315101-mRNA-1">
    <property type="protein sequence ID" value="PEQ_0001315101-mRNA-1"/>
    <property type="gene ID" value="PEQ_0001315101"/>
</dbReference>
<dbReference type="AlphaFoldDB" id="A0A914SGN0"/>
<keyword evidence="1" id="KW-1185">Reference proteome</keyword>
<evidence type="ECO:0000313" key="2">
    <source>
        <dbReference type="WBParaSite" id="PEQ_0001315101-mRNA-1"/>
    </source>
</evidence>
<reference evidence="2" key="1">
    <citation type="submission" date="2022-11" db="UniProtKB">
        <authorList>
            <consortium name="WormBaseParasite"/>
        </authorList>
    </citation>
    <scope>IDENTIFICATION</scope>
</reference>
<sequence length="58" mass="6516">MGNLKCTCLCKCYLTITLNNGVENAHSDSLYEIRTEVRIQHNSNRDAKCIGFHSSQAN</sequence>
<organism evidence="1 2">
    <name type="scientific">Parascaris equorum</name>
    <name type="common">Equine roundworm</name>
    <dbReference type="NCBI Taxonomy" id="6256"/>
    <lineage>
        <taxon>Eukaryota</taxon>
        <taxon>Metazoa</taxon>
        <taxon>Ecdysozoa</taxon>
        <taxon>Nematoda</taxon>
        <taxon>Chromadorea</taxon>
        <taxon>Rhabditida</taxon>
        <taxon>Spirurina</taxon>
        <taxon>Ascaridomorpha</taxon>
        <taxon>Ascaridoidea</taxon>
        <taxon>Ascarididae</taxon>
        <taxon>Parascaris</taxon>
    </lineage>
</organism>
<evidence type="ECO:0000313" key="1">
    <source>
        <dbReference type="Proteomes" id="UP000887564"/>
    </source>
</evidence>
<protein>
    <submittedName>
        <fullName evidence="2">Uncharacterized protein</fullName>
    </submittedName>
</protein>
<accession>A0A914SGN0</accession>
<dbReference type="Proteomes" id="UP000887564">
    <property type="component" value="Unplaced"/>
</dbReference>